<dbReference type="AlphaFoldDB" id="A0AAV6YPT7"/>
<evidence type="ECO:0000313" key="1">
    <source>
        <dbReference type="EMBL" id="KAG8539167.1"/>
    </source>
</evidence>
<dbReference type="PANTHER" id="PTHR21583">
    <property type="entry name" value="ELYS PROTEIN"/>
    <property type="match status" value="1"/>
</dbReference>
<name>A0AAV6YPT7_ENGPU</name>
<proteinExistence type="predicted"/>
<protein>
    <submittedName>
        <fullName evidence="1">Uncharacterized protein</fullName>
    </submittedName>
</protein>
<keyword evidence="2" id="KW-1185">Reference proteome</keyword>
<evidence type="ECO:0000313" key="2">
    <source>
        <dbReference type="Proteomes" id="UP000824782"/>
    </source>
</evidence>
<reference evidence="1" key="1">
    <citation type="thesis" date="2020" institute="ProQuest LLC" country="789 East Eisenhower Parkway, Ann Arbor, MI, USA">
        <title>Comparative Genomics and Chromosome Evolution.</title>
        <authorList>
            <person name="Mudd A.B."/>
        </authorList>
    </citation>
    <scope>NUCLEOTIDE SEQUENCE</scope>
    <source>
        <strain evidence="1">237g6f4</strain>
        <tissue evidence="1">Blood</tissue>
    </source>
</reference>
<feature type="non-terminal residue" evidence="1">
    <location>
        <position position="279"/>
    </location>
</feature>
<feature type="non-terminal residue" evidence="1">
    <location>
        <position position="1"/>
    </location>
</feature>
<dbReference type="InterPro" id="IPR052620">
    <property type="entry name" value="ELYS/MEL-28_NucAsmblyFactor"/>
</dbReference>
<sequence>DATCLLNSGIIHITCTGFQKETLYYLRNSGSSLNEEIPDGYNRCLVAGLLSPRLADIQPTSLTQEEQLQAVLSAAVETSSISLLTRCIKQWIAEEQPRSAPNLRFVLEWTWDKVVLTKKDFDRLCSPLFDGSCNFIDSQTLQSLQHCQLRLSNLTTVLNCFRKEAKELTKQGLVDLSNKLSVTKLLSQYASVVLWFCRCGLLPDNPDEAMQLTRPYYNYQLMQHYYAERRKKLEHLSRGKWNTCSLMIDNMICQLGDRVEHLWKRDEGGTGKYPPATLH</sequence>
<comment type="caution">
    <text evidence="1">The sequence shown here is derived from an EMBL/GenBank/DDBJ whole genome shotgun (WGS) entry which is preliminary data.</text>
</comment>
<gene>
    <name evidence="1" type="ORF">GDO81_021298</name>
</gene>
<organism evidence="1 2">
    <name type="scientific">Engystomops pustulosus</name>
    <name type="common">Tungara frog</name>
    <name type="synonym">Physalaemus pustulosus</name>
    <dbReference type="NCBI Taxonomy" id="76066"/>
    <lineage>
        <taxon>Eukaryota</taxon>
        <taxon>Metazoa</taxon>
        <taxon>Chordata</taxon>
        <taxon>Craniata</taxon>
        <taxon>Vertebrata</taxon>
        <taxon>Euteleostomi</taxon>
        <taxon>Amphibia</taxon>
        <taxon>Batrachia</taxon>
        <taxon>Anura</taxon>
        <taxon>Neobatrachia</taxon>
        <taxon>Hyloidea</taxon>
        <taxon>Leptodactylidae</taxon>
        <taxon>Leiuperinae</taxon>
        <taxon>Engystomops</taxon>
    </lineage>
</organism>
<accession>A0AAV6YPT7</accession>
<dbReference type="PANTHER" id="PTHR21583:SF8">
    <property type="entry name" value="PROTEIN ELYS"/>
    <property type="match status" value="1"/>
</dbReference>
<dbReference type="EMBL" id="WNYA01015931">
    <property type="protein sequence ID" value="KAG8539167.1"/>
    <property type="molecule type" value="Genomic_DNA"/>
</dbReference>
<dbReference type="Proteomes" id="UP000824782">
    <property type="component" value="Unassembled WGS sequence"/>
</dbReference>